<feature type="non-terminal residue" evidence="1">
    <location>
        <position position="1"/>
    </location>
</feature>
<accession>A0A9N9J5U8</accession>
<keyword evidence="2" id="KW-1185">Reference proteome</keyword>
<protein>
    <submittedName>
        <fullName evidence="1">2101_t:CDS:1</fullName>
    </submittedName>
</protein>
<gene>
    <name evidence="1" type="ORF">RFULGI_LOCUS14549</name>
</gene>
<dbReference type="EMBL" id="CAJVPZ010042719">
    <property type="protein sequence ID" value="CAG8764274.1"/>
    <property type="molecule type" value="Genomic_DNA"/>
</dbReference>
<dbReference type="Proteomes" id="UP000789396">
    <property type="component" value="Unassembled WGS sequence"/>
</dbReference>
<feature type="non-terminal residue" evidence="1">
    <location>
        <position position="104"/>
    </location>
</feature>
<sequence>PITSIESLLEQSSPEESAFFLMLDKELEKVTRFYTKGEVIYLFEKLKNYHESLKNSGENRREVKRMTKYDKLAGINGGEIYMQRVSERSFIKSRGLDRLMKEIE</sequence>
<evidence type="ECO:0000313" key="1">
    <source>
        <dbReference type="EMBL" id="CAG8764274.1"/>
    </source>
</evidence>
<organism evidence="1 2">
    <name type="scientific">Racocetra fulgida</name>
    <dbReference type="NCBI Taxonomy" id="60492"/>
    <lineage>
        <taxon>Eukaryota</taxon>
        <taxon>Fungi</taxon>
        <taxon>Fungi incertae sedis</taxon>
        <taxon>Mucoromycota</taxon>
        <taxon>Glomeromycotina</taxon>
        <taxon>Glomeromycetes</taxon>
        <taxon>Diversisporales</taxon>
        <taxon>Gigasporaceae</taxon>
        <taxon>Racocetra</taxon>
    </lineage>
</organism>
<comment type="caution">
    <text evidence="1">The sequence shown here is derived from an EMBL/GenBank/DDBJ whole genome shotgun (WGS) entry which is preliminary data.</text>
</comment>
<dbReference type="AlphaFoldDB" id="A0A9N9J5U8"/>
<dbReference type="OrthoDB" id="9970435at2759"/>
<reference evidence="1" key="1">
    <citation type="submission" date="2021-06" db="EMBL/GenBank/DDBJ databases">
        <authorList>
            <person name="Kallberg Y."/>
            <person name="Tangrot J."/>
            <person name="Rosling A."/>
        </authorList>
    </citation>
    <scope>NUCLEOTIDE SEQUENCE</scope>
    <source>
        <strain evidence="1">IN212</strain>
    </source>
</reference>
<evidence type="ECO:0000313" key="2">
    <source>
        <dbReference type="Proteomes" id="UP000789396"/>
    </source>
</evidence>
<name>A0A9N9J5U8_9GLOM</name>
<proteinExistence type="predicted"/>